<evidence type="ECO:0000313" key="1">
    <source>
        <dbReference type="EMBL" id="MDP9847740.1"/>
    </source>
</evidence>
<comment type="caution">
    <text evidence="1">The sequence shown here is derived from an EMBL/GenBank/DDBJ whole genome shotgun (WGS) entry which is preliminary data.</text>
</comment>
<evidence type="ECO:0000313" key="2">
    <source>
        <dbReference type="Proteomes" id="UP001225356"/>
    </source>
</evidence>
<proteinExistence type="predicted"/>
<dbReference type="Proteomes" id="UP001225356">
    <property type="component" value="Unassembled WGS sequence"/>
</dbReference>
<gene>
    <name evidence="1" type="ORF">J2853_006951</name>
</gene>
<keyword evidence="2" id="KW-1185">Reference proteome</keyword>
<sequence>MESTDGAGVTADHINEWLGAWQLNQLYAQDRNRGEARRIWARVAFAALDGAEQAGYPARNADADRFNLRALLIADLAPDDDPLWSPDRLASDVLEALPLGLEQARVWVIDWRMRPRHEILALRTCKNLLGPMELITDRLATGPVRTQIDRWLNLRPHLP</sequence>
<dbReference type="RefSeq" id="WP_307564799.1">
    <property type="nucleotide sequence ID" value="NZ_JAUSQU010000001.1"/>
</dbReference>
<organism evidence="1 2">
    <name type="scientific">Streptosporangium lutulentum</name>
    <dbReference type="NCBI Taxonomy" id="1461250"/>
    <lineage>
        <taxon>Bacteria</taxon>
        <taxon>Bacillati</taxon>
        <taxon>Actinomycetota</taxon>
        <taxon>Actinomycetes</taxon>
        <taxon>Streptosporangiales</taxon>
        <taxon>Streptosporangiaceae</taxon>
        <taxon>Streptosporangium</taxon>
    </lineage>
</organism>
<dbReference type="EMBL" id="JAUSQU010000001">
    <property type="protein sequence ID" value="MDP9847740.1"/>
    <property type="molecule type" value="Genomic_DNA"/>
</dbReference>
<name>A0ABT9QLV7_9ACTN</name>
<accession>A0ABT9QLV7</accession>
<protein>
    <submittedName>
        <fullName evidence="1">Uncharacterized protein</fullName>
    </submittedName>
</protein>
<reference evidence="1 2" key="1">
    <citation type="submission" date="2023-07" db="EMBL/GenBank/DDBJ databases">
        <title>Sequencing the genomes of 1000 actinobacteria strains.</title>
        <authorList>
            <person name="Klenk H.-P."/>
        </authorList>
    </citation>
    <scope>NUCLEOTIDE SEQUENCE [LARGE SCALE GENOMIC DNA]</scope>
    <source>
        <strain evidence="1 2">DSM 46740</strain>
    </source>
</reference>